<dbReference type="OrthoDB" id="9769447at2"/>
<evidence type="ECO:0000256" key="2">
    <source>
        <dbReference type="ARBA" id="ARBA00023002"/>
    </source>
</evidence>
<dbReference type="GO" id="GO:0016491">
    <property type="term" value="F:oxidoreductase activity"/>
    <property type="evidence" value="ECO:0007669"/>
    <property type="project" value="UniProtKB-KW"/>
</dbReference>
<evidence type="ECO:0000313" key="3">
    <source>
        <dbReference type="EMBL" id="SEP39657.1"/>
    </source>
</evidence>
<dbReference type="EMBL" id="FODY01000024">
    <property type="protein sequence ID" value="SEP39657.1"/>
    <property type="molecule type" value="Genomic_DNA"/>
</dbReference>
<dbReference type="STRING" id="112903.SAMN04490178_12448"/>
<keyword evidence="4" id="KW-1185">Reference proteome</keyword>
<dbReference type="Gene3D" id="3.30.1370.60">
    <property type="entry name" value="Hypothetical oxidoreductase yiak, domain 2"/>
    <property type="match status" value="1"/>
</dbReference>
<dbReference type="InterPro" id="IPR043144">
    <property type="entry name" value="Mal/L-sulf/L-lact_DH-like_ah"/>
</dbReference>
<accession>A0A1H8XIR3</accession>
<dbReference type="InterPro" id="IPR043143">
    <property type="entry name" value="Mal/L-sulf/L-lact_DH-like_NADP"/>
</dbReference>
<dbReference type="InterPro" id="IPR003767">
    <property type="entry name" value="Malate/L-lactate_DH-like"/>
</dbReference>
<proteinExistence type="inferred from homology"/>
<organism evidence="3 4">
    <name type="scientific">Propionispora vibrioides</name>
    <dbReference type="NCBI Taxonomy" id="112903"/>
    <lineage>
        <taxon>Bacteria</taxon>
        <taxon>Bacillati</taxon>
        <taxon>Bacillota</taxon>
        <taxon>Negativicutes</taxon>
        <taxon>Selenomonadales</taxon>
        <taxon>Sporomusaceae</taxon>
        <taxon>Propionispora</taxon>
    </lineage>
</organism>
<evidence type="ECO:0000313" key="4">
    <source>
        <dbReference type="Proteomes" id="UP000198847"/>
    </source>
</evidence>
<comment type="similarity">
    <text evidence="1">Belongs to the LDH2/MDH2 oxidoreductase family.</text>
</comment>
<evidence type="ECO:0000256" key="1">
    <source>
        <dbReference type="ARBA" id="ARBA00006056"/>
    </source>
</evidence>
<dbReference type="Gene3D" id="1.10.1530.10">
    <property type="match status" value="1"/>
</dbReference>
<dbReference type="InterPro" id="IPR036111">
    <property type="entry name" value="Mal/L-sulfo/L-lacto_DH-like_sf"/>
</dbReference>
<gene>
    <name evidence="3" type="ORF">SAMN04490178_12448</name>
</gene>
<dbReference type="PANTHER" id="PTHR11091:SF0">
    <property type="entry name" value="MALATE DEHYDROGENASE"/>
    <property type="match status" value="1"/>
</dbReference>
<keyword evidence="2" id="KW-0560">Oxidoreductase</keyword>
<dbReference type="RefSeq" id="WP_091750084.1">
    <property type="nucleotide sequence ID" value="NZ_FODY01000024.1"/>
</dbReference>
<protein>
    <submittedName>
        <fullName evidence="3">Malate/lactate/ureidoglycolate dehydrogenase, LDH2 family</fullName>
    </submittedName>
</protein>
<dbReference type="AlphaFoldDB" id="A0A1H8XIR3"/>
<dbReference type="PANTHER" id="PTHR11091">
    <property type="entry name" value="OXIDOREDUCTASE-RELATED"/>
    <property type="match status" value="1"/>
</dbReference>
<dbReference type="Pfam" id="PF02615">
    <property type="entry name" value="Ldh_2"/>
    <property type="match status" value="1"/>
</dbReference>
<dbReference type="SUPFAM" id="SSF89733">
    <property type="entry name" value="L-sulfolactate dehydrogenase-like"/>
    <property type="match status" value="1"/>
</dbReference>
<reference evidence="3 4" key="1">
    <citation type="submission" date="2016-10" db="EMBL/GenBank/DDBJ databases">
        <authorList>
            <person name="de Groot N.N."/>
        </authorList>
    </citation>
    <scope>NUCLEOTIDE SEQUENCE [LARGE SCALE GENOMIC DNA]</scope>
    <source>
        <strain evidence="3 4">DSM 13305</strain>
    </source>
</reference>
<sequence>MGEKKSFFAEELHRFMVQVLDKAGIAGQDSEIVADNLLRADLWGIGTHGISRFPRYLMRLQNGTINSHPAITIKNIFPAVLAVDGDNGLGSIVGFQALEAAMAGADKQGLCLAGVKGSNHFGAAGFYCELAAKRNYITIVLTNALAAIPPWGGKEAYLGTNPIAIGLPRQDKAPVVIDLATSVVARGKIISAAKQGGLLPEGWALDKEGRPTTNAQEALAGMILPMAGPKGYALAMAIDHLCGVFTGAGFGREVASYQNGQNQANVGHLFIVIKADAFTTGLPEYYERTERFCREIKAVGKAAGVSEIYLPGEREQQTEQTLLKQGIEISDGLLEELKTISREYGVPLREA</sequence>
<name>A0A1H8XIR3_9FIRM</name>
<dbReference type="Proteomes" id="UP000198847">
    <property type="component" value="Unassembled WGS sequence"/>
</dbReference>